<feature type="region of interest" description="Disordered" evidence="1">
    <location>
        <begin position="787"/>
        <end position="813"/>
    </location>
</feature>
<reference evidence="3" key="1">
    <citation type="submission" date="2020-07" db="EMBL/GenBank/DDBJ databases">
        <title>Draft Genome Sequence of a Deep-Sea Yeast, Naganishia (Cryptococcus) liquefaciens strain N6.</title>
        <authorList>
            <person name="Han Y.W."/>
            <person name="Kajitani R."/>
            <person name="Morimoto H."/>
            <person name="Parhat M."/>
            <person name="Tsubouchi H."/>
            <person name="Bakenova O."/>
            <person name="Ogata M."/>
            <person name="Argunhan B."/>
            <person name="Aoki R."/>
            <person name="Kajiwara S."/>
            <person name="Itoh T."/>
            <person name="Iwasaki H."/>
        </authorList>
    </citation>
    <scope>NUCLEOTIDE SEQUENCE</scope>
    <source>
        <strain evidence="3">N6</strain>
    </source>
</reference>
<dbReference type="EMBL" id="BLZA01000007">
    <property type="protein sequence ID" value="GHJ84339.1"/>
    <property type="molecule type" value="Genomic_DNA"/>
</dbReference>
<feature type="region of interest" description="Disordered" evidence="1">
    <location>
        <begin position="257"/>
        <end position="507"/>
    </location>
</feature>
<feature type="compositionally biased region" description="Polar residues" evidence="1">
    <location>
        <begin position="862"/>
        <end position="877"/>
    </location>
</feature>
<keyword evidence="4" id="KW-1185">Reference proteome</keyword>
<feature type="compositionally biased region" description="Low complexity" evidence="1">
    <location>
        <begin position="262"/>
        <end position="271"/>
    </location>
</feature>
<dbReference type="SUPFAM" id="SSF75304">
    <property type="entry name" value="Amidase signature (AS) enzymes"/>
    <property type="match status" value="1"/>
</dbReference>
<evidence type="ECO:0000313" key="3">
    <source>
        <dbReference type="EMBL" id="GHJ84339.1"/>
    </source>
</evidence>
<dbReference type="Pfam" id="PF01425">
    <property type="entry name" value="Amidase"/>
    <property type="match status" value="1"/>
</dbReference>
<proteinExistence type="predicted"/>
<dbReference type="InterPro" id="IPR036928">
    <property type="entry name" value="AS_sf"/>
</dbReference>
<organism evidence="3 4">
    <name type="scientific">Naganishia liquefaciens</name>
    <dbReference type="NCBI Taxonomy" id="104408"/>
    <lineage>
        <taxon>Eukaryota</taxon>
        <taxon>Fungi</taxon>
        <taxon>Dikarya</taxon>
        <taxon>Basidiomycota</taxon>
        <taxon>Agaricomycotina</taxon>
        <taxon>Tremellomycetes</taxon>
        <taxon>Filobasidiales</taxon>
        <taxon>Filobasidiaceae</taxon>
        <taxon>Naganishia</taxon>
    </lineage>
</organism>
<dbReference type="PANTHER" id="PTHR11895:SF170">
    <property type="entry name" value="AMIDASE"/>
    <property type="match status" value="1"/>
</dbReference>
<sequence length="1525" mass="163350">MSSTRDFTPDEDEADELLLSATRPDPPPPTVQGDGQGPQVTSIRLKISGSHNGSRAGGGGRPTEIDAAERVKLEESRADANVEMEMEPIDASSSMIDSKPDPGKSLPVLDEKPATGSRKRVLSNPLDPPSSASTTTAGRKRPKVSTQRKPKRKPPAHQLLDPTSLPSPGIYTADGDDLLADELSLMDEEVAKRSTRGSSPQYREDLFAPDDQPPRAVSPFVPLRSERSISGGRMTPESSPEITLLADNVASVPRGVALPIPTSSATGAATAPKKRKKAWLQKAAPVAIAPNSSLDQTPPPPAAGPSEKRKPARKSRAFKSSAVVSSPQLDPAGDSEALTAAGEIYLDRGAGGEHSAEGPTAQEVKPKKKKSRKLKPGEVGPGKHWRKGVFGSHSARQAGAESGEMAEASPRSTPGGGGRLILPKPTGGGAESRRHLFTADGESNYDAGTPEYEAGGAGEYAGSARSSPEISMRNDPSISLARPPLQTRGSQMTTSVPAPRPKPLLEGANGQYIVPKAGARVDDLGHPVYRNSILTRGISIIRIQDYSGAKAKEREVIVPRALKDNLGPRARQFADGHRVITGVGGTRLKFRSWIPRTATSEYRLERDAKIEEMRAKEMGHADSSAPSRPGLWATAAHTSQRNLHGSHDGATPDPAWTAAQQAQIHLGQQVRKISAYAPAPSEADSTAAAPMKPAKKKKKKKKVIKSAAELTAGADLVAPSLPSPLLESAAPSSVAASPDVQVRGDPMEGVRGRVYREVSPVVDDLIMETSGLPGAAAAPLRSLVHARTTHTHDRQRSPPVGTTAARSKETSGYAEQPIKLKKILYEDKVREMSRSQANPGGHGVKIGDAIRQLNDLDLSETNLASPSSTLRSRQKPSNPKPKPTEADLMNLAGKLDMRIPPEVRHLYLEALKSIHDAAEVTMEEEDYYPRPDRKLYPRRNIRFADEDELRRGWAWRADVAKDYRIANARQKEDDSTAADGRQANRSETRDGEELTKVVSNGAHEDVTRPHQVARLPRTDVDADPSSMRPIANEATAPIEKKTASPAQDGEDGKAIDNERKQKGEGDKLLLEGKTVVLKDMIMLADVPCLFGSETGGEYVSEMDATCVTRILDSGGHIKGKANCESWAIHWTSSSAPKAIIDNPVAPGFSAGGSSSGCAALVGSGEVDMGIGGDQSGSIRVPASHSGIVGLRPTYGLVPTTGVISIEAEKDIIGPMTRSVYENALLLEAIAGPDWIDLRQADRPMPNPIPKYSSLLLEAREKIEKEGLKGVKIGLLKEGFSAIGKDERVEKVVRQAADKFKELGATVHEVSCPSHFGLSKANTIATTVGATGAMHGRAIGSKQLKLGGFWEGVLPFNQERYSQLDHILKLEIISAEYVSRYFPTAYDRSMNLLRKWSGEVDALLDEVDILLMPTCVQPPPRNIPKEAGVEQLMKAGSSSSVNTNPFSATGHPSITLPVGWSPPLDEDIHQESDKNIRLPVGMLMVGAKYDEMTLLKLGDAWEQNWGGYPIVEKGIGCNESEGSAKS</sequence>
<dbReference type="Gene3D" id="3.90.1300.10">
    <property type="entry name" value="Amidase signature (AS) domain"/>
    <property type="match status" value="1"/>
</dbReference>
<dbReference type="OrthoDB" id="1879366at2759"/>
<accession>A0A8H3YCJ4</accession>
<feature type="compositionally biased region" description="Basic residues" evidence="1">
    <location>
        <begin position="693"/>
        <end position="702"/>
    </location>
</feature>
<evidence type="ECO:0000256" key="1">
    <source>
        <dbReference type="SAM" id="MobiDB-lite"/>
    </source>
</evidence>
<feature type="region of interest" description="Disordered" evidence="1">
    <location>
        <begin position="969"/>
        <end position="1060"/>
    </location>
</feature>
<dbReference type="Proteomes" id="UP000620104">
    <property type="component" value="Unassembled WGS sequence"/>
</dbReference>
<dbReference type="InterPro" id="IPR000120">
    <property type="entry name" value="Amidase"/>
</dbReference>
<feature type="compositionally biased region" description="Polar residues" evidence="1">
    <location>
        <begin position="487"/>
        <end position="496"/>
    </location>
</feature>
<feature type="region of interest" description="Disordered" evidence="1">
    <location>
        <begin position="1"/>
        <end position="176"/>
    </location>
</feature>
<feature type="region of interest" description="Disordered" evidence="1">
    <location>
        <begin position="190"/>
        <end position="239"/>
    </location>
</feature>
<dbReference type="InterPro" id="IPR023631">
    <property type="entry name" value="Amidase_dom"/>
</dbReference>
<feature type="region of interest" description="Disordered" evidence="1">
    <location>
        <begin position="673"/>
        <end position="702"/>
    </location>
</feature>
<dbReference type="PANTHER" id="PTHR11895">
    <property type="entry name" value="TRANSAMIDASE"/>
    <property type="match status" value="1"/>
</dbReference>
<feature type="region of interest" description="Disordered" evidence="1">
    <location>
        <begin position="638"/>
        <end position="660"/>
    </location>
</feature>
<feature type="compositionally biased region" description="Basic and acidic residues" evidence="1">
    <location>
        <begin position="63"/>
        <end position="80"/>
    </location>
</feature>
<feature type="compositionally biased region" description="Basic and acidic residues" evidence="1">
    <location>
        <begin position="1050"/>
        <end position="1060"/>
    </location>
</feature>
<dbReference type="GO" id="GO:0003824">
    <property type="term" value="F:catalytic activity"/>
    <property type="evidence" value="ECO:0007669"/>
    <property type="project" value="InterPro"/>
</dbReference>
<feature type="compositionally biased region" description="Low complexity" evidence="1">
    <location>
        <begin position="398"/>
        <end position="409"/>
    </location>
</feature>
<name>A0A8H3YCJ4_9TREE</name>
<feature type="compositionally biased region" description="Basic residues" evidence="1">
    <location>
        <begin position="138"/>
        <end position="155"/>
    </location>
</feature>
<feature type="domain" description="Amidase" evidence="2">
    <location>
        <begin position="1053"/>
        <end position="1494"/>
    </location>
</feature>
<evidence type="ECO:0000313" key="4">
    <source>
        <dbReference type="Proteomes" id="UP000620104"/>
    </source>
</evidence>
<feature type="region of interest" description="Disordered" evidence="1">
    <location>
        <begin position="862"/>
        <end position="886"/>
    </location>
</feature>
<protein>
    <recommendedName>
        <fullName evidence="2">Amidase domain-containing protein</fullName>
    </recommendedName>
</protein>
<feature type="compositionally biased region" description="Basic and acidic residues" evidence="1">
    <location>
        <begin position="982"/>
        <end position="995"/>
    </location>
</feature>
<gene>
    <name evidence="3" type="ORF">NliqN6_0741</name>
</gene>
<comment type="caution">
    <text evidence="3">The sequence shown here is derived from an EMBL/GenBank/DDBJ whole genome shotgun (WGS) entry which is preliminary data.</text>
</comment>
<feature type="compositionally biased region" description="Polar residues" evidence="1">
    <location>
        <begin position="464"/>
        <end position="477"/>
    </location>
</feature>
<evidence type="ECO:0000259" key="2">
    <source>
        <dbReference type="Pfam" id="PF01425"/>
    </source>
</evidence>